<gene>
    <name evidence="1" type="ORF">DC3_44420</name>
</gene>
<proteinExistence type="predicted"/>
<comment type="caution">
    <text evidence="1">The sequence shown here is derived from an EMBL/GenBank/DDBJ whole genome shotgun (WGS) entry which is preliminary data.</text>
</comment>
<keyword evidence="2" id="KW-1185">Reference proteome</keyword>
<organism evidence="1 2">
    <name type="scientific">Deinococcus cellulosilyticus (strain DSM 18568 / NBRC 106333 / KACC 11606 / 5516J-15)</name>
    <dbReference type="NCBI Taxonomy" id="1223518"/>
    <lineage>
        <taxon>Bacteria</taxon>
        <taxon>Thermotogati</taxon>
        <taxon>Deinococcota</taxon>
        <taxon>Deinococci</taxon>
        <taxon>Deinococcales</taxon>
        <taxon>Deinococcaceae</taxon>
        <taxon>Deinococcus</taxon>
    </lineage>
</organism>
<evidence type="ECO:0000313" key="1">
    <source>
        <dbReference type="EMBL" id="GEM48807.1"/>
    </source>
</evidence>
<evidence type="ECO:0000313" key="2">
    <source>
        <dbReference type="Proteomes" id="UP000321306"/>
    </source>
</evidence>
<dbReference type="Proteomes" id="UP000321306">
    <property type="component" value="Unassembled WGS sequence"/>
</dbReference>
<dbReference type="AlphaFoldDB" id="A0A511N8F6"/>
<name>A0A511N8F6_DEIC1</name>
<protein>
    <submittedName>
        <fullName evidence="1">Uncharacterized protein</fullName>
    </submittedName>
</protein>
<dbReference type="OrthoDB" id="3827413at2"/>
<accession>A0A511N8F6</accession>
<dbReference type="EMBL" id="BJXB01000024">
    <property type="protein sequence ID" value="GEM48807.1"/>
    <property type="molecule type" value="Genomic_DNA"/>
</dbReference>
<dbReference type="RefSeq" id="WP_146888187.1">
    <property type="nucleotide sequence ID" value="NZ_BJXB01000024.1"/>
</dbReference>
<reference evidence="1 2" key="1">
    <citation type="submission" date="2019-07" db="EMBL/GenBank/DDBJ databases">
        <title>Whole genome shotgun sequence of Deinococcus cellulosilyticus NBRC 106333.</title>
        <authorList>
            <person name="Hosoyama A."/>
            <person name="Uohara A."/>
            <person name="Ohji S."/>
            <person name="Ichikawa N."/>
        </authorList>
    </citation>
    <scope>NUCLEOTIDE SEQUENCE [LARGE SCALE GENOMIC DNA]</scope>
    <source>
        <strain evidence="1 2">NBRC 106333</strain>
    </source>
</reference>
<sequence length="183" mass="21187">MTTLHQFLVGVMAPERFMTFFDTVADQMPQVAESFANEFWGELDHPPTMTVLVIDTETGCHETFKVDCAGYRFDAFAPAARDVVRELEMWAVYHQKHLLDTAELFNVQMLKRDLAYHIGRKIQSVRDPKSVGVPRDLLDEIKLLVSELQDSPHFCELHGQFFTFVKFQLDQPIPETWKRDVVP</sequence>